<dbReference type="EMBL" id="KI687982">
    <property type="protein sequence ID" value="ETK79452.1"/>
    <property type="molecule type" value="Genomic_DNA"/>
</dbReference>
<dbReference type="AlphaFoldDB" id="W2G8Y5"/>
<evidence type="ECO:0000313" key="1">
    <source>
        <dbReference type="EMBL" id="ETK79452.1"/>
    </source>
</evidence>
<gene>
    <name evidence="1" type="ORF">L915_14700</name>
</gene>
<organism evidence="1">
    <name type="scientific">Phytophthora nicotianae</name>
    <name type="common">Potato buckeye rot agent</name>
    <name type="synonym">Phytophthora parasitica</name>
    <dbReference type="NCBI Taxonomy" id="4792"/>
    <lineage>
        <taxon>Eukaryota</taxon>
        <taxon>Sar</taxon>
        <taxon>Stramenopiles</taxon>
        <taxon>Oomycota</taxon>
        <taxon>Peronosporomycetes</taxon>
        <taxon>Peronosporales</taxon>
        <taxon>Peronosporaceae</taxon>
        <taxon>Phytophthora</taxon>
    </lineage>
</organism>
<name>W2G8Y5_PHYNI</name>
<protein>
    <recommendedName>
        <fullName evidence="2">Reverse transcriptase</fullName>
    </recommendedName>
</protein>
<reference evidence="1" key="1">
    <citation type="submission" date="2013-11" db="EMBL/GenBank/DDBJ databases">
        <title>The Genome Sequence of Phytophthora parasitica CJ02B3.</title>
        <authorList>
            <consortium name="The Broad Institute Genomics Platform"/>
            <person name="Russ C."/>
            <person name="Tyler B."/>
            <person name="Panabieres F."/>
            <person name="Shan W."/>
            <person name="Tripathy S."/>
            <person name="Grunwald N."/>
            <person name="Machado M."/>
            <person name="Johnson C.S."/>
            <person name="Arredondo F."/>
            <person name="Hong C."/>
            <person name="Coffey M."/>
            <person name="Young S.K."/>
            <person name="Zeng Q."/>
            <person name="Gargeya S."/>
            <person name="Fitzgerald M."/>
            <person name="Abouelleil A."/>
            <person name="Alvarado L."/>
            <person name="Chapman S.B."/>
            <person name="Gainer-Dewar J."/>
            <person name="Goldberg J."/>
            <person name="Griggs A."/>
            <person name="Gujja S."/>
            <person name="Hansen M."/>
            <person name="Howarth C."/>
            <person name="Imamovic A."/>
            <person name="Ireland A."/>
            <person name="Larimer J."/>
            <person name="McCowan C."/>
            <person name="Murphy C."/>
            <person name="Pearson M."/>
            <person name="Poon T.W."/>
            <person name="Priest M."/>
            <person name="Roberts A."/>
            <person name="Saif S."/>
            <person name="Shea T."/>
            <person name="Sykes S."/>
            <person name="Wortman J."/>
            <person name="Nusbaum C."/>
            <person name="Birren B."/>
        </authorList>
    </citation>
    <scope>NUCLEOTIDE SEQUENCE [LARGE SCALE GENOMIC DNA]</scope>
    <source>
        <strain evidence="1">CJ02B3</strain>
    </source>
</reference>
<dbReference type="Proteomes" id="UP000053236">
    <property type="component" value="Unassembled WGS sequence"/>
</dbReference>
<proteinExistence type="predicted"/>
<evidence type="ECO:0008006" key="2">
    <source>
        <dbReference type="Google" id="ProtNLM"/>
    </source>
</evidence>
<sequence length="196" mass="22646">MTKTLPGQRHKDLTTALGIHACSPFYLVHGWDARSTLEATLSLGSTRRRDMEPRQRRYNVQQQYQQTHKLVNEALRDAIEGRADQHNEDVSSYDIKDGDRVWLYLDQVKEGYARKLAHMWHGPFRVAETVDQYALKLVKSYPVRPTSTLTNREADRVDFDEGLLPEDRQIATGSKRCSRMRSKRWNICGGLATVEK</sequence>
<dbReference type="VEuPathDB" id="FungiDB:PPTG_15885"/>
<accession>W2G8Y5</accession>